<dbReference type="EMBL" id="BLLK01000023">
    <property type="protein sequence ID" value="GFH47519.1"/>
    <property type="molecule type" value="Genomic_DNA"/>
</dbReference>
<sequence length="1565" mass="173083">MIELSDAVSEKSVQVENESGVSFDENGHDDEVHSLISIDEKEKERSIAEDDDMEEDQTKRSVYYMDLDIPEKHLDRYPSAALEEVNPFIILTNDDEDDASIGMESVFGAKMLPQFDGNGDFFDDYDLSSQPIKNLFITALETFKYLYSIVLLVFCVVLVMAGIFTKQSTAAEYNIHPIGAFFLFWFLILWLAVIEGGQGCLVGLQGIDKRKYEESHPHSLKNTLIAHKGDNMERFIVGRQFLTVLVIFLINLCGSAIKDADPLGLPKVINDVFLGNGVAMMITTIVIGQLTSQVNAALCMLDFINNYFMLLTTYVSLAIEFSGLLHCVYLVQYGFALITKKPVESKEPKRGIVSHLFFWGRVMMSTANLCFALAVTIKALLTEQSGMYEGVPISVSIIIFFLLMCIAGLMEGMQIAAFALINMSEEELEKHSVAATNCKLMFSDQNLESFLIGRQIFVASLIFIVAKIATISIGDGEDNIFGVSDGFQSFLDTGLLGAVVLTIIGSLAWRIIAASFPLAFMSNPIVNIIIRICLLLEASGICSSCWVLVRFQKRIFGYEPDDVYLEGAEKNGAEPITKHDRDVDRFLTVIRYIYSLSLLVFCVVLVMAGIFTKQSTAAEYNIHPIGAFFLFWFLILWLAVIEGGQGCLIGLQSVDYDKYSESHPKSLKSTRLVQNGDNMERFIVGRQFLVVLVMFLINLCGSAIKDADPLELPKGINDVFLGNGIAMMITAIVIGQLTSQVNAALCMLDFINNYFMLLTTYVSLAIEFSGLLHLVYLVQYGFALITKKPVESKEPKRGIAKNFFFWGRVIVSTANLCFALAVTIKALLTEQSGMYEGVPVPVSICIFFILMFVVGLMEGMQIAAFALLNMPKEELEANKVAATNCKLMFQDQNLQAFLIGRQIFVASLIFIVAKIATISIGDGEDNIFGVSDGFQSFLDTGLLGAVVLTIIGSLAWRIIAASFPLAFMSNPAVFVIIQICLLLEKIGICSSAWVLARTNKKMVGLQPDDVYLEEAPRHGSAPVTKRDKDIEITNSVIKYICSMTALVFCIVIVMSGIFSSQTVLSKNVHPSFAFLLFWFLICWLAIMEGGQGSLVGLQRVDSSKYEHSHPKAHKIATAAHKGKNMERFILGRQFLVVLFIFFINLCGRPIVDASIFDFSDTTLIAVTLENSLAMMFVTIIIGQLASQVNAATCMLDFIDNYFMLMTTYISLAVEFSGVLHSVYLVQHIFEKIARMPIESRSTLDSKVSRAFFWIRVALSLVILLFSLAVTIEALAEGKGGLLQEAGPVASIIIFFALLCFTGILEGIQIAAFALLKMPEEEVLQHGVAAKNSKMIFSKSSNLQAFMVGRQVLVTSSMFIIANIVEIEIQIGEENIFGVNSTFQGFVNAGFLGAIVLTIFGSLAWRIVASSYPLAFMSNPIVYLIIRVCLLIAGTGICSSAILLAYVQKSIVNYLPDEEYIGNFDFMDKSQYADGSSYGYSLLRCKQGGLDKDGDEEEQHIPDGLNIMFQSKNNKEEETDGTRQSKDQSLRLLLREARNDDQSNGNTITGSLIFPIGLNDSIQRLP</sequence>
<feature type="transmembrane region" description="Helical" evidence="2">
    <location>
        <begin position="683"/>
        <end position="704"/>
    </location>
</feature>
<dbReference type="Proteomes" id="UP001054902">
    <property type="component" value="Unassembled WGS sequence"/>
</dbReference>
<feature type="transmembrane region" description="Helical" evidence="2">
    <location>
        <begin position="1420"/>
        <end position="1446"/>
    </location>
</feature>
<feature type="transmembrane region" description="Helical" evidence="2">
    <location>
        <begin position="528"/>
        <end position="549"/>
    </location>
</feature>
<evidence type="ECO:0000256" key="1">
    <source>
        <dbReference type="SAM" id="MobiDB-lite"/>
    </source>
</evidence>
<feature type="transmembrane region" description="Helical" evidence="2">
    <location>
        <begin position="803"/>
        <end position="828"/>
    </location>
</feature>
<feature type="transmembrane region" description="Helical" evidence="2">
    <location>
        <begin position="840"/>
        <end position="868"/>
    </location>
</feature>
<evidence type="ECO:0000313" key="3">
    <source>
        <dbReference type="EMBL" id="GFH47519.1"/>
    </source>
</evidence>
<feature type="transmembrane region" description="Helical" evidence="2">
    <location>
        <begin position="754"/>
        <end position="782"/>
    </location>
</feature>
<keyword evidence="2" id="KW-1133">Transmembrane helix</keyword>
<feature type="compositionally biased region" description="Basic and acidic residues" evidence="1">
    <location>
        <begin position="25"/>
        <end position="48"/>
    </location>
</feature>
<feature type="transmembrane region" description="Helical" evidence="2">
    <location>
        <begin position="941"/>
        <end position="960"/>
    </location>
</feature>
<name>A0AAD3CMR0_9STRA</name>
<feature type="transmembrane region" description="Helical" evidence="2">
    <location>
        <begin position="1205"/>
        <end position="1229"/>
    </location>
</feature>
<feature type="transmembrane region" description="Helical" evidence="2">
    <location>
        <begin position="624"/>
        <end position="641"/>
    </location>
</feature>
<protein>
    <submittedName>
        <fullName evidence="3">Silicon transporter triplet</fullName>
    </submittedName>
</protein>
<comment type="caution">
    <text evidence="3">The sequence shown here is derived from an EMBL/GenBank/DDBJ whole genome shotgun (WGS) entry which is preliminary data.</text>
</comment>
<reference evidence="3 4" key="1">
    <citation type="journal article" date="2021" name="Sci. Rep.">
        <title>The genome of the diatom Chaetoceros tenuissimus carries an ancient integrated fragment of an extant virus.</title>
        <authorList>
            <person name="Hongo Y."/>
            <person name="Kimura K."/>
            <person name="Takaki Y."/>
            <person name="Yoshida Y."/>
            <person name="Baba S."/>
            <person name="Kobayashi G."/>
            <person name="Nagasaki K."/>
            <person name="Hano T."/>
            <person name="Tomaru Y."/>
        </authorList>
    </citation>
    <scope>NUCLEOTIDE SEQUENCE [LARGE SCALE GENOMIC DNA]</scope>
    <source>
        <strain evidence="3 4">NIES-3715</strain>
    </source>
</reference>
<feature type="transmembrane region" description="Helical" evidence="2">
    <location>
        <begin position="1070"/>
        <end position="1087"/>
    </location>
</feature>
<feature type="transmembrane region" description="Helical" evidence="2">
    <location>
        <begin position="972"/>
        <end position="996"/>
    </location>
</feature>
<feature type="transmembrane region" description="Helical" evidence="2">
    <location>
        <begin position="716"/>
        <end position="734"/>
    </location>
</feature>
<feature type="transmembrane region" description="Helical" evidence="2">
    <location>
        <begin position="268"/>
        <end position="287"/>
    </location>
</feature>
<keyword evidence="4" id="KW-1185">Reference proteome</keyword>
<feature type="transmembrane region" description="Helical" evidence="2">
    <location>
        <begin position="397"/>
        <end position="421"/>
    </location>
</feature>
<proteinExistence type="predicted"/>
<gene>
    <name evidence="3" type="ORF">CTEN210_03994</name>
</gene>
<dbReference type="Pfam" id="PF03842">
    <property type="entry name" value="Silic_transp"/>
    <property type="match status" value="3"/>
</dbReference>
<feature type="transmembrane region" description="Helical" evidence="2">
    <location>
        <begin position="903"/>
        <end position="921"/>
    </location>
</feature>
<feature type="transmembrane region" description="Helical" evidence="2">
    <location>
        <begin position="1384"/>
        <end position="1408"/>
    </location>
</feature>
<dbReference type="GO" id="GO:0015708">
    <property type="term" value="P:silicic acid import across plasma membrane"/>
    <property type="evidence" value="ECO:0007669"/>
    <property type="project" value="InterPro"/>
</dbReference>
<evidence type="ECO:0000313" key="4">
    <source>
        <dbReference type="Proteomes" id="UP001054902"/>
    </source>
</evidence>
<accession>A0AAD3CMR0</accession>
<keyword evidence="2" id="KW-0472">Membrane</keyword>
<feature type="transmembrane region" description="Helical" evidence="2">
    <location>
        <begin position="456"/>
        <end position="474"/>
    </location>
</feature>
<feature type="region of interest" description="Disordered" evidence="1">
    <location>
        <begin position="1"/>
        <end position="55"/>
    </location>
</feature>
<evidence type="ECO:0000256" key="2">
    <source>
        <dbReference type="SAM" id="Phobius"/>
    </source>
</evidence>
<feature type="transmembrane region" description="Helical" evidence="2">
    <location>
        <begin position="1133"/>
        <end position="1151"/>
    </location>
</feature>
<feature type="transmembrane region" description="Helical" evidence="2">
    <location>
        <begin position="1036"/>
        <end position="1058"/>
    </location>
</feature>
<feature type="transmembrane region" description="Helical" evidence="2">
    <location>
        <begin position="352"/>
        <end position="377"/>
    </location>
</feature>
<feature type="transmembrane region" description="Helical" evidence="2">
    <location>
        <begin position="307"/>
        <end position="331"/>
    </location>
</feature>
<keyword evidence="2" id="KW-0812">Transmembrane</keyword>
<organism evidence="3 4">
    <name type="scientific">Chaetoceros tenuissimus</name>
    <dbReference type="NCBI Taxonomy" id="426638"/>
    <lineage>
        <taxon>Eukaryota</taxon>
        <taxon>Sar</taxon>
        <taxon>Stramenopiles</taxon>
        <taxon>Ochrophyta</taxon>
        <taxon>Bacillariophyta</taxon>
        <taxon>Coscinodiscophyceae</taxon>
        <taxon>Chaetocerotophycidae</taxon>
        <taxon>Chaetocerotales</taxon>
        <taxon>Chaetocerotaceae</taxon>
        <taxon>Chaetoceros</taxon>
    </lineage>
</organism>
<feature type="transmembrane region" description="Helical" evidence="2">
    <location>
        <begin position="1250"/>
        <end position="1271"/>
    </location>
</feature>
<feature type="transmembrane region" description="Helical" evidence="2">
    <location>
        <begin position="236"/>
        <end position="256"/>
    </location>
</feature>
<feature type="compositionally biased region" description="Polar residues" evidence="1">
    <location>
        <begin position="11"/>
        <end position="20"/>
    </location>
</feature>
<feature type="transmembrane region" description="Helical" evidence="2">
    <location>
        <begin position="177"/>
        <end position="194"/>
    </location>
</feature>
<feature type="transmembrane region" description="Helical" evidence="2">
    <location>
        <begin position="592"/>
        <end position="612"/>
    </location>
</feature>
<feature type="transmembrane region" description="Helical" evidence="2">
    <location>
        <begin position="1291"/>
        <end position="1315"/>
    </location>
</feature>
<dbReference type="InterPro" id="IPR004693">
    <property type="entry name" value="Silicon_transpt"/>
</dbReference>
<feature type="transmembrane region" description="Helical" evidence="2">
    <location>
        <begin position="145"/>
        <end position="165"/>
    </location>
</feature>
<feature type="transmembrane region" description="Helical" evidence="2">
    <location>
        <begin position="494"/>
        <end position="516"/>
    </location>
</feature>